<comment type="caution">
    <text evidence="2">The sequence shown here is derived from an EMBL/GenBank/DDBJ whole genome shotgun (WGS) entry which is preliminary data.</text>
</comment>
<reference evidence="2 3" key="1">
    <citation type="submission" date="2019-06" db="EMBL/GenBank/DDBJ databases">
        <title>A chromosome-scale genome assembly of the European perch, Perca fluviatilis.</title>
        <authorList>
            <person name="Roques C."/>
            <person name="Zahm M."/>
            <person name="Cabau C."/>
            <person name="Klopp C."/>
            <person name="Bouchez O."/>
            <person name="Donnadieu C."/>
            <person name="Kuhl H."/>
            <person name="Gislard M."/>
            <person name="Guendouz S."/>
            <person name="Journot L."/>
            <person name="Haffray P."/>
            <person name="Bestin A."/>
            <person name="Morvezen R."/>
            <person name="Feron R."/>
            <person name="Wen M."/>
            <person name="Jouanno E."/>
            <person name="Herpin A."/>
            <person name="Schartl M."/>
            <person name="Postlethwait J."/>
            <person name="Schaerlinger B."/>
            <person name="Chardard D."/>
            <person name="Lecocq T."/>
            <person name="Poncet C."/>
            <person name="Jaffrelo L."/>
            <person name="Lampietro C."/>
            <person name="Guiguen Y."/>
        </authorList>
    </citation>
    <scope>NUCLEOTIDE SEQUENCE [LARGE SCALE GENOMIC DNA]</scope>
    <source>
        <tissue evidence="2">Blood</tissue>
    </source>
</reference>
<feature type="region of interest" description="Disordered" evidence="1">
    <location>
        <begin position="170"/>
        <end position="199"/>
    </location>
</feature>
<name>A0A6A5EAX2_PERFL</name>
<protein>
    <submittedName>
        <fullName evidence="2">Uncharacterized protein</fullName>
    </submittedName>
</protein>
<dbReference type="Pfam" id="PF02393">
    <property type="entry name" value="US22"/>
    <property type="match status" value="2"/>
</dbReference>
<evidence type="ECO:0000313" key="2">
    <source>
        <dbReference type="EMBL" id="KAF1386317.1"/>
    </source>
</evidence>
<dbReference type="AlphaFoldDB" id="A0A6A5EAX2"/>
<evidence type="ECO:0000313" key="3">
    <source>
        <dbReference type="Proteomes" id="UP000465112"/>
    </source>
</evidence>
<accession>A0A6A5EAX2</accession>
<evidence type="ECO:0000256" key="1">
    <source>
        <dbReference type="SAM" id="MobiDB-lite"/>
    </source>
</evidence>
<sequence length="392" mass="44851">MFSTTRCCCCHISVRTVKPSVYSSDQRSRMGPRLGTMRPEYQHYNLIKDSIEVKDYLTWVTGKVSEYGHKTFNLENLSGARWKIGGLEDTIYKGNDGELKGWGKFYLPKPVNMKVVGVVEGTSCPCDQLVLMTCEDRKVYAFDGEKEELDMVAESLEKLLLDGLKYPSSERYPKRQPSKDMLQGACGEDEDPRPEPRSAGELSALIKESTKVKDYQEDYLTWVSGFVSEFGTKTFTLKKPAGATLQIGDLEDPYYNDEEFNEWGNFYLPEIVTMKVVGVVEGTSYPYDQLVLMTCEDRKLYAFDGEEEELHMVAESLEELSEEGLKYPSSQSYYKGEAFKDMKEKDWDEVRKSDVGKKLDEEHRKLVKENKPELLKYLQSITQNQSPPCSLT</sequence>
<organism evidence="2 3">
    <name type="scientific">Perca fluviatilis</name>
    <name type="common">European perch</name>
    <dbReference type="NCBI Taxonomy" id="8168"/>
    <lineage>
        <taxon>Eukaryota</taxon>
        <taxon>Metazoa</taxon>
        <taxon>Chordata</taxon>
        <taxon>Craniata</taxon>
        <taxon>Vertebrata</taxon>
        <taxon>Euteleostomi</taxon>
        <taxon>Actinopterygii</taxon>
        <taxon>Neopterygii</taxon>
        <taxon>Teleostei</taxon>
        <taxon>Neoteleostei</taxon>
        <taxon>Acanthomorphata</taxon>
        <taxon>Eupercaria</taxon>
        <taxon>Perciformes</taxon>
        <taxon>Percoidei</taxon>
        <taxon>Percidae</taxon>
        <taxon>Percinae</taxon>
        <taxon>Perca</taxon>
    </lineage>
</organism>
<gene>
    <name evidence="2" type="ORF">PFLUV_G00093400</name>
</gene>
<keyword evidence="3" id="KW-1185">Reference proteome</keyword>
<dbReference type="InterPro" id="IPR003360">
    <property type="entry name" value="US22-like"/>
</dbReference>
<dbReference type="Proteomes" id="UP000465112">
    <property type="component" value="Chromosome 8"/>
</dbReference>
<proteinExistence type="predicted"/>
<dbReference type="EMBL" id="VHII01000008">
    <property type="protein sequence ID" value="KAF1386317.1"/>
    <property type="molecule type" value="Genomic_DNA"/>
</dbReference>